<dbReference type="Proteomes" id="UP000220102">
    <property type="component" value="Unassembled WGS sequence"/>
</dbReference>
<proteinExistence type="predicted"/>
<accession>A0A2A8CZY3</accession>
<dbReference type="OrthoDB" id="1120671at2"/>
<name>A0A2A8CZY3_9BACT</name>
<comment type="caution">
    <text evidence="2">The sequence shown here is derived from an EMBL/GenBank/DDBJ whole genome shotgun (WGS) entry which is preliminary data.</text>
</comment>
<feature type="domain" description="N-acetyltransferase" evidence="1">
    <location>
        <begin position="3"/>
        <end position="76"/>
    </location>
</feature>
<protein>
    <recommendedName>
        <fullName evidence="1">N-acetyltransferase domain-containing protein</fullName>
    </recommendedName>
</protein>
<dbReference type="SUPFAM" id="SSF55729">
    <property type="entry name" value="Acyl-CoA N-acyltransferases (Nat)"/>
    <property type="match status" value="1"/>
</dbReference>
<dbReference type="RefSeq" id="WP_098074442.1">
    <property type="nucleotide sequence ID" value="NZ_PDEQ01000002.1"/>
</dbReference>
<keyword evidence="3" id="KW-1185">Reference proteome</keyword>
<reference evidence="2 3" key="1">
    <citation type="submission" date="2017-10" db="EMBL/GenBank/DDBJ databases">
        <title>Draft genome of Longibacter Salinarum.</title>
        <authorList>
            <person name="Goh K.M."/>
            <person name="Shamsir M.S."/>
            <person name="Lim S.W."/>
        </authorList>
    </citation>
    <scope>NUCLEOTIDE SEQUENCE [LARGE SCALE GENOMIC DNA]</scope>
    <source>
        <strain evidence="2 3">KCTC 52045</strain>
    </source>
</reference>
<dbReference type="EMBL" id="PDEQ01000002">
    <property type="protein sequence ID" value="PEN14262.1"/>
    <property type="molecule type" value="Genomic_DNA"/>
</dbReference>
<evidence type="ECO:0000259" key="1">
    <source>
        <dbReference type="Pfam" id="PF14542"/>
    </source>
</evidence>
<gene>
    <name evidence="2" type="ORF">CRI94_04280</name>
</gene>
<organism evidence="2 3">
    <name type="scientific">Longibacter salinarum</name>
    <dbReference type="NCBI Taxonomy" id="1850348"/>
    <lineage>
        <taxon>Bacteria</taxon>
        <taxon>Pseudomonadati</taxon>
        <taxon>Rhodothermota</taxon>
        <taxon>Rhodothermia</taxon>
        <taxon>Rhodothermales</taxon>
        <taxon>Salisaetaceae</taxon>
        <taxon>Longibacter</taxon>
    </lineage>
</organism>
<dbReference type="InterPro" id="IPR031165">
    <property type="entry name" value="GNAT_YJDJ"/>
</dbReference>
<dbReference type="Pfam" id="PF14542">
    <property type="entry name" value="Acetyltransf_CG"/>
    <property type="match status" value="1"/>
</dbReference>
<dbReference type="AlphaFoldDB" id="A0A2A8CZY3"/>
<dbReference type="Gene3D" id="3.40.630.30">
    <property type="match status" value="1"/>
</dbReference>
<evidence type="ECO:0000313" key="3">
    <source>
        <dbReference type="Proteomes" id="UP000220102"/>
    </source>
</evidence>
<sequence length="78" mass="8799">MQFEFSSDGDLACLDDIEINENVVIAHADVRPALERYGPGSELAREAIDYAQSNELPGNLICPFARRETRRKPDAYTR</sequence>
<dbReference type="InterPro" id="IPR016181">
    <property type="entry name" value="Acyl_CoA_acyltransferase"/>
</dbReference>
<evidence type="ECO:0000313" key="2">
    <source>
        <dbReference type="EMBL" id="PEN14262.1"/>
    </source>
</evidence>